<reference evidence="2 3" key="1">
    <citation type="submission" date="2019-06" db="EMBL/GenBank/DDBJ databases">
        <title>Sequencing the genomes of 1000 actinobacteria strains.</title>
        <authorList>
            <person name="Klenk H.-P."/>
        </authorList>
    </citation>
    <scope>NUCLEOTIDE SEQUENCE [LARGE SCALE GENOMIC DNA]</scope>
    <source>
        <strain evidence="2 3">DSM 8251</strain>
    </source>
</reference>
<evidence type="ECO:0000313" key="2">
    <source>
        <dbReference type="EMBL" id="TQL57676.1"/>
    </source>
</evidence>
<comment type="caution">
    <text evidence="2">The sequence shown here is derived from an EMBL/GenBank/DDBJ whole genome shotgun (WGS) entry which is preliminary data.</text>
</comment>
<keyword evidence="1" id="KW-1133">Transmembrane helix</keyword>
<dbReference type="Proteomes" id="UP000316196">
    <property type="component" value="Unassembled WGS sequence"/>
</dbReference>
<protein>
    <submittedName>
        <fullName evidence="2">Uncharacterized protein</fullName>
    </submittedName>
</protein>
<feature type="transmembrane region" description="Helical" evidence="1">
    <location>
        <begin position="43"/>
        <end position="63"/>
    </location>
</feature>
<evidence type="ECO:0000256" key="1">
    <source>
        <dbReference type="SAM" id="Phobius"/>
    </source>
</evidence>
<organism evidence="2 3">
    <name type="scientific">Propioniferax innocua</name>
    <dbReference type="NCBI Taxonomy" id="1753"/>
    <lineage>
        <taxon>Bacteria</taxon>
        <taxon>Bacillati</taxon>
        <taxon>Actinomycetota</taxon>
        <taxon>Actinomycetes</taxon>
        <taxon>Propionibacteriales</taxon>
        <taxon>Propionibacteriaceae</taxon>
        <taxon>Propioniferax</taxon>
    </lineage>
</organism>
<keyword evidence="1" id="KW-0812">Transmembrane</keyword>
<evidence type="ECO:0000313" key="3">
    <source>
        <dbReference type="Proteomes" id="UP000316196"/>
    </source>
</evidence>
<dbReference type="EMBL" id="VFOR01000002">
    <property type="protein sequence ID" value="TQL57676.1"/>
    <property type="molecule type" value="Genomic_DNA"/>
</dbReference>
<keyword evidence="1" id="KW-0472">Membrane</keyword>
<name>A0A542ZBH1_9ACTN</name>
<proteinExistence type="predicted"/>
<gene>
    <name evidence="2" type="ORF">FB460_1513</name>
</gene>
<sequence>MPPSRSCFGTHRHTGVPHIAGGGGPCFTLEIMLRRLALRLRRLWFWPVSVALTLALAGCGVLWSGSNELRGWAENHPLLTDVTFEDISELLFGATIGHRVVARTASHADAAVVLDDLRDHVSSREIRRWGLELRWDTEAGVSGIDVGNSPQSEDAQGLAMAAQPLPSGVDERMVRWGMRGSNSGPRRERDHFGPDAAAAASWNDEAGTSWADIVRFCETEDTCLQGETMQELTGRSGIVAAVQDAGLTVALTPRHPNLITVDDDPAVLRAVEVAAPLQAPQVEFTGDAFTVASDTPPQDLPELRRFLGRIDSVVYVPGRRSTFTATTAEQSRRLLAEAPTLTHPVRLSGEASGQTKWMVEDVSGESVRRAAPAMQRVLDSGDARIWLESDGARVWLDDDPDTWPGVLGEVRDMWDDGHWSLTVTHLDSSARFRSTPDGDAEASTIAGDHGQQIVEAWNASS</sequence>
<accession>A0A542ZBH1</accession>
<dbReference type="AlphaFoldDB" id="A0A542ZBH1"/>
<keyword evidence="3" id="KW-1185">Reference proteome</keyword>